<reference evidence="3" key="1">
    <citation type="submission" date="2023-01" db="EMBL/GenBank/DDBJ databases">
        <title>Metagenome sequencing of chrysophaentin producing Chrysophaeum taylorii.</title>
        <authorList>
            <person name="Davison J."/>
            <person name="Bewley C."/>
        </authorList>
    </citation>
    <scope>NUCLEOTIDE SEQUENCE</scope>
    <source>
        <strain evidence="3">NIES-1699</strain>
    </source>
</reference>
<feature type="region of interest" description="Disordered" evidence="1">
    <location>
        <begin position="1"/>
        <end position="23"/>
    </location>
</feature>
<gene>
    <name evidence="3" type="ORF">CTAYLR_004373</name>
</gene>
<proteinExistence type="predicted"/>
<feature type="domain" description="Nuclear pore complex NUP2/50/61" evidence="2">
    <location>
        <begin position="3"/>
        <end position="69"/>
    </location>
</feature>
<feature type="compositionally biased region" description="Basic and acidic residues" evidence="1">
    <location>
        <begin position="165"/>
        <end position="175"/>
    </location>
</feature>
<dbReference type="InterPro" id="IPR015007">
    <property type="entry name" value="NUP2/50/61"/>
</dbReference>
<feature type="region of interest" description="Disordered" evidence="1">
    <location>
        <begin position="74"/>
        <end position="175"/>
    </location>
</feature>
<sequence length="175" mass="18043">MRREEYEAAADASSETAGTFKRASDEVLKKRRIVKARRPAPAPVTVAAAANNPFASVTLSAKPAANSFAAVSLVPAPAPTDDPEPSSGDPINSNAIDDAVGDAPAPSESSGDPQPTDAPETKDQEAPETVDHPGNAPDDKEPAPDVSEAEQQHPRTAAPSDEQPETNKDKAASAT</sequence>
<comment type="caution">
    <text evidence="3">The sequence shown here is derived from an EMBL/GenBank/DDBJ whole genome shotgun (WGS) entry which is preliminary data.</text>
</comment>
<keyword evidence="4" id="KW-1185">Reference proteome</keyword>
<accession>A0AAD7ULV0</accession>
<dbReference type="AlphaFoldDB" id="A0AAD7ULV0"/>
<name>A0AAD7ULV0_9STRA</name>
<dbReference type="GO" id="GO:0005643">
    <property type="term" value="C:nuclear pore"/>
    <property type="evidence" value="ECO:0007669"/>
    <property type="project" value="InterPro"/>
</dbReference>
<evidence type="ECO:0000256" key="1">
    <source>
        <dbReference type="SAM" id="MobiDB-lite"/>
    </source>
</evidence>
<dbReference type="Proteomes" id="UP001230188">
    <property type="component" value="Unassembled WGS sequence"/>
</dbReference>
<protein>
    <recommendedName>
        <fullName evidence="2">Nuclear pore complex NUP2/50/61 domain-containing protein</fullName>
    </recommendedName>
</protein>
<dbReference type="Pfam" id="PF08911">
    <property type="entry name" value="NUP50"/>
    <property type="match status" value="1"/>
</dbReference>
<evidence type="ECO:0000259" key="2">
    <source>
        <dbReference type="Pfam" id="PF08911"/>
    </source>
</evidence>
<evidence type="ECO:0000313" key="3">
    <source>
        <dbReference type="EMBL" id="KAJ8611978.1"/>
    </source>
</evidence>
<feature type="compositionally biased region" description="Basic and acidic residues" evidence="1">
    <location>
        <begin position="119"/>
        <end position="143"/>
    </location>
</feature>
<dbReference type="EMBL" id="JAQMWT010000059">
    <property type="protein sequence ID" value="KAJ8611978.1"/>
    <property type="molecule type" value="Genomic_DNA"/>
</dbReference>
<evidence type="ECO:0000313" key="4">
    <source>
        <dbReference type="Proteomes" id="UP001230188"/>
    </source>
</evidence>
<organism evidence="3 4">
    <name type="scientific">Chrysophaeum taylorii</name>
    <dbReference type="NCBI Taxonomy" id="2483200"/>
    <lineage>
        <taxon>Eukaryota</taxon>
        <taxon>Sar</taxon>
        <taxon>Stramenopiles</taxon>
        <taxon>Ochrophyta</taxon>
        <taxon>Pelagophyceae</taxon>
        <taxon>Pelagomonadales</taxon>
        <taxon>Pelagomonadaceae</taxon>
        <taxon>Chrysophaeum</taxon>
    </lineage>
</organism>